<organism evidence="2 3">
    <name type="scientific">Streptomyces hoynatensis</name>
    <dbReference type="NCBI Taxonomy" id="1141874"/>
    <lineage>
        <taxon>Bacteria</taxon>
        <taxon>Bacillati</taxon>
        <taxon>Actinomycetota</taxon>
        <taxon>Actinomycetes</taxon>
        <taxon>Kitasatosporales</taxon>
        <taxon>Streptomycetaceae</taxon>
        <taxon>Streptomyces</taxon>
    </lineage>
</organism>
<evidence type="ECO:0000313" key="3">
    <source>
        <dbReference type="Proteomes" id="UP000272474"/>
    </source>
</evidence>
<dbReference type="SUPFAM" id="SSF52266">
    <property type="entry name" value="SGNH hydrolase"/>
    <property type="match status" value="1"/>
</dbReference>
<dbReference type="GO" id="GO:0004622">
    <property type="term" value="F:phosphatidylcholine lysophospholipase activity"/>
    <property type="evidence" value="ECO:0007669"/>
    <property type="project" value="TreeGrafter"/>
</dbReference>
<dbReference type="AlphaFoldDB" id="A0A3A9YCI6"/>
<dbReference type="RefSeq" id="WP_120685205.1">
    <property type="nucleotide sequence ID" value="NZ_RBAL01000043.1"/>
</dbReference>
<dbReference type="InterPro" id="IPR013830">
    <property type="entry name" value="SGNH_hydro"/>
</dbReference>
<dbReference type="InterPro" id="IPR051532">
    <property type="entry name" value="Ester_Hydrolysis_Enzymes"/>
</dbReference>
<dbReference type="Proteomes" id="UP000272474">
    <property type="component" value="Unassembled WGS sequence"/>
</dbReference>
<dbReference type="PANTHER" id="PTHR30383:SF5">
    <property type="entry name" value="SGNH HYDROLASE-TYPE ESTERASE DOMAIN-CONTAINING PROTEIN"/>
    <property type="match status" value="1"/>
</dbReference>
<name>A0A3A9YCI6_9ACTN</name>
<gene>
    <name evidence="2" type="ORF">D7294_31295</name>
</gene>
<evidence type="ECO:0000259" key="1">
    <source>
        <dbReference type="Pfam" id="PF13472"/>
    </source>
</evidence>
<dbReference type="EMBL" id="RBAL01000043">
    <property type="protein sequence ID" value="RKN34960.1"/>
    <property type="molecule type" value="Genomic_DNA"/>
</dbReference>
<accession>A0A3A9YCI6</accession>
<comment type="caution">
    <text evidence="2">The sequence shown here is derived from an EMBL/GenBank/DDBJ whole genome shotgun (WGS) entry which is preliminary data.</text>
</comment>
<dbReference type="Pfam" id="PF13472">
    <property type="entry name" value="Lipase_GDSL_2"/>
    <property type="match status" value="1"/>
</dbReference>
<proteinExistence type="predicted"/>
<dbReference type="PANTHER" id="PTHR30383">
    <property type="entry name" value="THIOESTERASE 1/PROTEASE 1/LYSOPHOSPHOLIPASE L1"/>
    <property type="match status" value="1"/>
</dbReference>
<feature type="domain" description="SGNH hydrolase-type esterase" evidence="1">
    <location>
        <begin position="9"/>
        <end position="182"/>
    </location>
</feature>
<reference evidence="2 3" key="1">
    <citation type="journal article" date="2014" name="Int. J. Syst. Evol. Microbiol.">
        <title>Streptomyces hoynatensis sp. nov., isolated from deep marine sediment.</title>
        <authorList>
            <person name="Veyisoglu A."/>
            <person name="Sahin N."/>
        </authorList>
    </citation>
    <scope>NUCLEOTIDE SEQUENCE [LARGE SCALE GENOMIC DNA]</scope>
    <source>
        <strain evidence="2 3">KCTC 29097</strain>
    </source>
</reference>
<keyword evidence="3" id="KW-1185">Reference proteome</keyword>
<dbReference type="InterPro" id="IPR036514">
    <property type="entry name" value="SGNH_hydro_sf"/>
</dbReference>
<evidence type="ECO:0000313" key="2">
    <source>
        <dbReference type="EMBL" id="RKN34960.1"/>
    </source>
</evidence>
<sequence>MPRDLRVCFVGDSYLAGVGDPGCLGWAGRLAALAHAEGHPLTAYHLGVRRDTSAGVLARFVGECTPRLREAEDPRVVLSFGVNDATAERGRTRVAPKESVANLGRLLGEAATRGWRVLVAGPPPVAEAAHAARTARLDEEFARVCRDRAVPYVPVHASLLRSAVWMREVREGDGAHPGAAGYGELAARLAPHWRAWLSGPA</sequence>
<dbReference type="Gene3D" id="3.40.50.1110">
    <property type="entry name" value="SGNH hydrolase"/>
    <property type="match status" value="1"/>
</dbReference>
<dbReference type="OrthoDB" id="5196031at2"/>
<protein>
    <submittedName>
        <fullName evidence="2">G-D-S-L family lipolytic protein</fullName>
    </submittedName>
</protein>